<keyword evidence="2" id="KW-1185">Reference proteome</keyword>
<proteinExistence type="predicted"/>
<reference evidence="1 2" key="1">
    <citation type="submission" date="2023-01" db="EMBL/GenBank/DDBJ databases">
        <authorList>
            <person name="Whitehead M."/>
        </authorList>
    </citation>
    <scope>NUCLEOTIDE SEQUENCE [LARGE SCALE GENOMIC DNA]</scope>
</reference>
<organism evidence="1 2">
    <name type="scientific">Macrosiphum euphorbiae</name>
    <name type="common">potato aphid</name>
    <dbReference type="NCBI Taxonomy" id="13131"/>
    <lineage>
        <taxon>Eukaryota</taxon>
        <taxon>Metazoa</taxon>
        <taxon>Ecdysozoa</taxon>
        <taxon>Arthropoda</taxon>
        <taxon>Hexapoda</taxon>
        <taxon>Insecta</taxon>
        <taxon>Pterygota</taxon>
        <taxon>Neoptera</taxon>
        <taxon>Paraneoptera</taxon>
        <taxon>Hemiptera</taxon>
        <taxon>Sternorrhyncha</taxon>
        <taxon>Aphidomorpha</taxon>
        <taxon>Aphidoidea</taxon>
        <taxon>Aphididae</taxon>
        <taxon>Macrosiphini</taxon>
        <taxon>Macrosiphum</taxon>
    </lineage>
</organism>
<dbReference type="AlphaFoldDB" id="A0AAV0WII2"/>
<dbReference type="EMBL" id="CARXXK010000002">
    <property type="protein sequence ID" value="CAI6355583.1"/>
    <property type="molecule type" value="Genomic_DNA"/>
</dbReference>
<name>A0AAV0WII2_9HEMI</name>
<gene>
    <name evidence="1" type="ORF">MEUPH1_LOCUS11417</name>
</gene>
<comment type="caution">
    <text evidence="1">The sequence shown here is derived from an EMBL/GenBank/DDBJ whole genome shotgun (WGS) entry which is preliminary data.</text>
</comment>
<evidence type="ECO:0000313" key="1">
    <source>
        <dbReference type="EMBL" id="CAI6355583.1"/>
    </source>
</evidence>
<dbReference type="Proteomes" id="UP001160148">
    <property type="component" value="Unassembled WGS sequence"/>
</dbReference>
<sequence length="121" mass="13437">MARILNDDDIVNCIFDSDVEVSDLPSDNDSYVDDEDEGPNFLPITTSNILTAVDYSSYSSSESEVEVPIVSKVKKRKYTSKNTSSVVNTNNLQNVLLPTTFDQPSVILPIQTVVYPFVEPK</sequence>
<accession>A0AAV0WII2</accession>
<protein>
    <submittedName>
        <fullName evidence="1">Uncharacterized protein</fullName>
    </submittedName>
</protein>
<evidence type="ECO:0000313" key="2">
    <source>
        <dbReference type="Proteomes" id="UP001160148"/>
    </source>
</evidence>